<dbReference type="SUPFAM" id="SSF53720">
    <property type="entry name" value="ALDH-like"/>
    <property type="match status" value="1"/>
</dbReference>
<reference evidence="4" key="2">
    <citation type="submission" date="2023-01" db="EMBL/GenBank/DDBJ databases">
        <authorList>
            <person name="Petersen C."/>
        </authorList>
    </citation>
    <scope>NUCLEOTIDE SEQUENCE</scope>
    <source>
        <strain evidence="4">IBT 12815</strain>
    </source>
</reference>
<dbReference type="InterPro" id="IPR016161">
    <property type="entry name" value="Ald_DH/histidinol_DH"/>
</dbReference>
<dbReference type="EMBL" id="JAQJAE010000006">
    <property type="protein sequence ID" value="KAJ5589227.1"/>
    <property type="molecule type" value="Genomic_DNA"/>
</dbReference>
<dbReference type="Gene3D" id="3.40.309.10">
    <property type="entry name" value="Aldehyde Dehydrogenase, Chain A, domain 2"/>
    <property type="match status" value="1"/>
</dbReference>
<feature type="domain" description="Aldehyde dehydrogenase" evidence="3">
    <location>
        <begin position="47"/>
        <end position="501"/>
    </location>
</feature>
<organism evidence="4 5">
    <name type="scientific">Penicillium hordei</name>
    <dbReference type="NCBI Taxonomy" id="40994"/>
    <lineage>
        <taxon>Eukaryota</taxon>
        <taxon>Fungi</taxon>
        <taxon>Dikarya</taxon>
        <taxon>Ascomycota</taxon>
        <taxon>Pezizomycotina</taxon>
        <taxon>Eurotiomycetes</taxon>
        <taxon>Eurotiomycetidae</taxon>
        <taxon>Eurotiales</taxon>
        <taxon>Aspergillaceae</taxon>
        <taxon>Penicillium</taxon>
    </lineage>
</organism>
<dbReference type="AlphaFoldDB" id="A0AAD6DP20"/>
<keyword evidence="5" id="KW-1185">Reference proteome</keyword>
<dbReference type="RefSeq" id="XP_056748246.1">
    <property type="nucleotide sequence ID" value="XM_056902959.1"/>
</dbReference>
<comment type="caution">
    <text evidence="4">The sequence shown here is derived from an EMBL/GenBank/DDBJ whole genome shotgun (WGS) entry which is preliminary data.</text>
</comment>
<reference evidence="4" key="1">
    <citation type="journal article" date="2023" name="IMA Fungus">
        <title>Comparative genomic study of the Penicillium genus elucidates a diverse pangenome and 15 lateral gene transfer events.</title>
        <authorList>
            <person name="Petersen C."/>
            <person name="Sorensen T."/>
            <person name="Nielsen M.R."/>
            <person name="Sondergaard T.E."/>
            <person name="Sorensen J.L."/>
            <person name="Fitzpatrick D.A."/>
            <person name="Frisvad J.C."/>
            <person name="Nielsen K.L."/>
        </authorList>
    </citation>
    <scope>NUCLEOTIDE SEQUENCE</scope>
    <source>
        <strain evidence="4">IBT 12815</strain>
    </source>
</reference>
<protein>
    <recommendedName>
        <fullName evidence="3">Aldehyde dehydrogenase domain-containing protein</fullName>
    </recommendedName>
</protein>
<dbReference type="PANTHER" id="PTHR43720:SF2">
    <property type="entry name" value="2-AMINOMUCONIC SEMIALDEHYDE DEHYDROGENASE"/>
    <property type="match status" value="1"/>
</dbReference>
<dbReference type="InterPro" id="IPR015590">
    <property type="entry name" value="Aldehyde_DH_dom"/>
</dbReference>
<dbReference type="Pfam" id="PF00171">
    <property type="entry name" value="Aldedh"/>
    <property type="match status" value="1"/>
</dbReference>
<sequence>MAPTTLSALWHLDTPKRVSGYFRSPSREPLKLQNFIENHFLDYEHTSEWIDSFAPRSGKLLAKVPRSPANVVEYAVNVASRAFPAWSHTTAEYRSEILLRIASIMEQKKELFVLWENSDHGKPVFRARVEVERSIEQFRYFANYILENDSAVHLNKDLGASTLTYEHRVPVGIYAIVTSWNMPLYLLASKIAPCLAFGCTGVAKPSELASVTAFLFSEVLRRAELPPGVMNIVLGDGAGTGSTLVSSPLIQGVSFTGGVKAGIQIREKTAPDIHKQLFLEIKGSCPTVVFGDANMDVAAATAASAVFENSGQLCLSGSRIYVHRSVYEVFLPRLIRYIHLNYGVHIGLGPVISPEYYAKIRSYLVEASEQPANIKFETGDVPAEVPQDGFWIHPTILRGVRTHGPVEREIFGPVATVYQFDREEEVIRLCNDNPNGMGAVILTDDMARMSRVGKHLDASVVWADCWLGRDLGAGLTDLRATGSGQEGGTRGRDMFTRLRAVHVPSY</sequence>
<dbReference type="Proteomes" id="UP001213799">
    <property type="component" value="Unassembled WGS sequence"/>
</dbReference>
<dbReference type="GO" id="GO:0016620">
    <property type="term" value="F:oxidoreductase activity, acting on the aldehyde or oxo group of donors, NAD or NADP as acceptor"/>
    <property type="evidence" value="ECO:0007669"/>
    <property type="project" value="InterPro"/>
</dbReference>
<keyword evidence="2" id="KW-0520">NAD</keyword>
<name>A0AAD6DP20_9EURO</name>
<dbReference type="InterPro" id="IPR016163">
    <property type="entry name" value="Ald_DH_C"/>
</dbReference>
<dbReference type="GeneID" id="81593201"/>
<evidence type="ECO:0000313" key="5">
    <source>
        <dbReference type="Proteomes" id="UP001213799"/>
    </source>
</evidence>
<accession>A0AAD6DP20</accession>
<evidence type="ECO:0000259" key="3">
    <source>
        <dbReference type="Pfam" id="PF00171"/>
    </source>
</evidence>
<comment type="similarity">
    <text evidence="1">Belongs to the aldehyde dehydrogenase family.</text>
</comment>
<evidence type="ECO:0000313" key="4">
    <source>
        <dbReference type="EMBL" id="KAJ5589227.1"/>
    </source>
</evidence>
<proteinExistence type="inferred from homology"/>
<dbReference type="InterPro" id="IPR016162">
    <property type="entry name" value="Ald_DH_N"/>
</dbReference>
<gene>
    <name evidence="4" type="ORF">N7537_011905</name>
</gene>
<dbReference type="PANTHER" id="PTHR43720">
    <property type="entry name" value="2-AMINOMUCONIC SEMIALDEHYDE DEHYDROGENASE"/>
    <property type="match status" value="1"/>
</dbReference>
<dbReference type="Gene3D" id="3.40.605.10">
    <property type="entry name" value="Aldehyde Dehydrogenase, Chain A, domain 1"/>
    <property type="match status" value="1"/>
</dbReference>
<evidence type="ECO:0000256" key="1">
    <source>
        <dbReference type="ARBA" id="ARBA00009986"/>
    </source>
</evidence>
<evidence type="ECO:0000256" key="2">
    <source>
        <dbReference type="ARBA" id="ARBA00023027"/>
    </source>
</evidence>